<comment type="caution">
    <text evidence="1">The sequence shown here is derived from an EMBL/GenBank/DDBJ whole genome shotgun (WGS) entry which is preliminary data.</text>
</comment>
<proteinExistence type="predicted"/>
<reference evidence="1" key="1">
    <citation type="submission" date="2021-06" db="EMBL/GenBank/DDBJ databases">
        <authorList>
            <person name="Kallberg Y."/>
            <person name="Tangrot J."/>
            <person name="Rosling A."/>
        </authorList>
    </citation>
    <scope>NUCLEOTIDE SEQUENCE</scope>
    <source>
        <strain evidence="1">CL356</strain>
    </source>
</reference>
<dbReference type="EMBL" id="CAJVPT010001014">
    <property type="protein sequence ID" value="CAG8454862.1"/>
    <property type="molecule type" value="Genomic_DNA"/>
</dbReference>
<gene>
    <name evidence="1" type="ORF">ACOLOM_LOCUS923</name>
</gene>
<organism evidence="1 2">
    <name type="scientific">Acaulospora colombiana</name>
    <dbReference type="NCBI Taxonomy" id="27376"/>
    <lineage>
        <taxon>Eukaryota</taxon>
        <taxon>Fungi</taxon>
        <taxon>Fungi incertae sedis</taxon>
        <taxon>Mucoromycota</taxon>
        <taxon>Glomeromycotina</taxon>
        <taxon>Glomeromycetes</taxon>
        <taxon>Diversisporales</taxon>
        <taxon>Acaulosporaceae</taxon>
        <taxon>Acaulospora</taxon>
    </lineage>
</organism>
<evidence type="ECO:0000313" key="1">
    <source>
        <dbReference type="EMBL" id="CAG8454862.1"/>
    </source>
</evidence>
<dbReference type="Proteomes" id="UP000789525">
    <property type="component" value="Unassembled WGS sequence"/>
</dbReference>
<sequence>MPQESSTSPCQLHTTVSSSSVTATPDKKNIAEAFNKTLEKITNKINEVSLDMTPAGKQLPQNSCLKISPADSDRSESSGHSGESSGQTSSTSICEDSFEIKLEVLEEKPESDNTAPNSPLNSALDRFAPVALSQRKTISAQQKLMLPDSMRPSSRITSVPEKECVTPKALSRIRCVACIHGNPVAEFKKTVQSGVYSMATRLNEKTLASGNPEEATVLGSLSSVFPGGTETTRPVQPMTAVINRPQQVQFGELSKLAVAHNWPVVKLANKLMILQVSGLALPEDLQDRLSPFKKDDDDEADQDSEINNPVNQAPDATKPGGSSGINLLPSNLFNSPPAEFAGYQGQFNPFRDDHEAKADFLHNELKLAQAQLRATASTSRVHIVPPRPQPGSLQAFDVWNRLNERRNAEIGRPQNLQSSQQQRNLPNAPYFDQGNNPFFVKDF</sequence>
<keyword evidence="2" id="KW-1185">Reference proteome</keyword>
<name>A0ACA9K680_9GLOM</name>
<protein>
    <submittedName>
        <fullName evidence="1">7056_t:CDS:1</fullName>
    </submittedName>
</protein>
<evidence type="ECO:0000313" key="2">
    <source>
        <dbReference type="Proteomes" id="UP000789525"/>
    </source>
</evidence>
<accession>A0ACA9K680</accession>